<dbReference type="OrthoDB" id="517723at2759"/>
<dbReference type="EMBL" id="LHPG02000003">
    <property type="protein sequence ID" value="PRW60154.1"/>
    <property type="molecule type" value="Genomic_DNA"/>
</dbReference>
<keyword evidence="2" id="KW-1185">Reference proteome</keyword>
<dbReference type="Proteomes" id="UP000239899">
    <property type="component" value="Unassembled WGS sequence"/>
</dbReference>
<name>A0A2P6U1G6_CHLSO</name>
<comment type="caution">
    <text evidence="1">The sequence shown here is derived from an EMBL/GenBank/DDBJ whole genome shotgun (WGS) entry which is preliminary data.</text>
</comment>
<evidence type="ECO:0000313" key="2">
    <source>
        <dbReference type="Proteomes" id="UP000239899"/>
    </source>
</evidence>
<protein>
    <submittedName>
        <fullName evidence="1">Uncharacterized protein</fullName>
    </submittedName>
</protein>
<sequence length="180" mass="20382">MAGFLAALAQLLGFNPAPQHREALHRSMRKRNEELAKPAGQRDAARLLELTKRVLRLRIDAAQARAQNMWSKAFVVSRDQDLGCCSDCMRVRLRVAASLKARAVWYDEWILISTLRLEALEEGHPYPPLTLPHLEVQPHLAEGVPEELPPSIDRCAACQKELNEHLHAEQLLLVQVDYDP</sequence>
<dbReference type="AlphaFoldDB" id="A0A2P6U1G6"/>
<reference evidence="1 2" key="1">
    <citation type="journal article" date="2018" name="Plant J.">
        <title>Genome sequences of Chlorella sorokiniana UTEX 1602 and Micractinium conductrix SAG 241.80: implications to maltose excretion by a green alga.</title>
        <authorList>
            <person name="Arriola M.B."/>
            <person name="Velmurugan N."/>
            <person name="Zhang Y."/>
            <person name="Plunkett M.H."/>
            <person name="Hondzo H."/>
            <person name="Barney B.M."/>
        </authorList>
    </citation>
    <scope>NUCLEOTIDE SEQUENCE [LARGE SCALE GENOMIC DNA]</scope>
    <source>
        <strain evidence="2">UTEX 1602</strain>
    </source>
</reference>
<proteinExistence type="predicted"/>
<organism evidence="1 2">
    <name type="scientific">Chlorella sorokiniana</name>
    <name type="common">Freshwater green alga</name>
    <dbReference type="NCBI Taxonomy" id="3076"/>
    <lineage>
        <taxon>Eukaryota</taxon>
        <taxon>Viridiplantae</taxon>
        <taxon>Chlorophyta</taxon>
        <taxon>core chlorophytes</taxon>
        <taxon>Trebouxiophyceae</taxon>
        <taxon>Chlorellales</taxon>
        <taxon>Chlorellaceae</taxon>
        <taxon>Chlorella clade</taxon>
        <taxon>Chlorella</taxon>
    </lineage>
</organism>
<accession>A0A2P6U1G6</accession>
<gene>
    <name evidence="1" type="ORF">C2E21_1554</name>
</gene>
<evidence type="ECO:0000313" key="1">
    <source>
        <dbReference type="EMBL" id="PRW60154.1"/>
    </source>
</evidence>